<proteinExistence type="predicted"/>
<evidence type="ECO:0000256" key="1">
    <source>
        <dbReference type="SAM" id="SignalP"/>
    </source>
</evidence>
<reference evidence="2 3" key="1">
    <citation type="journal article" date="2013" name="BMC Genomics">
        <title>Genome sequencing and comparative genomics of honey bee microsporidia, Nosema apis reveal novel insights into host-parasite interactions.</title>
        <authorList>
            <person name="Chen Yp."/>
            <person name="Pettis J.S."/>
            <person name="Zhao Y."/>
            <person name="Liu X."/>
            <person name="Tallon L.J."/>
            <person name="Sadzewicz L.D."/>
            <person name="Li R."/>
            <person name="Zheng H."/>
            <person name="Huang S."/>
            <person name="Zhang X."/>
            <person name="Hamilton M.C."/>
            <person name="Pernal S.F."/>
            <person name="Melathopoulos A.P."/>
            <person name="Yan X."/>
            <person name="Evans J.D."/>
        </authorList>
    </citation>
    <scope>NUCLEOTIDE SEQUENCE [LARGE SCALE GENOMIC DNA]</scope>
    <source>
        <strain evidence="2 3">BRL 01</strain>
    </source>
</reference>
<dbReference type="Proteomes" id="UP000053780">
    <property type="component" value="Unassembled WGS sequence"/>
</dbReference>
<feature type="chain" id="PRO_5012542561" evidence="1">
    <location>
        <begin position="16"/>
        <end position="122"/>
    </location>
</feature>
<evidence type="ECO:0000313" key="3">
    <source>
        <dbReference type="Proteomes" id="UP000053780"/>
    </source>
</evidence>
<keyword evidence="1" id="KW-0732">Signal</keyword>
<feature type="signal peptide" evidence="1">
    <location>
        <begin position="1"/>
        <end position="15"/>
    </location>
</feature>
<name>T0L0M7_9MICR</name>
<organism evidence="2 3">
    <name type="scientific">Vairimorpha apis BRL 01</name>
    <dbReference type="NCBI Taxonomy" id="1037528"/>
    <lineage>
        <taxon>Eukaryota</taxon>
        <taxon>Fungi</taxon>
        <taxon>Fungi incertae sedis</taxon>
        <taxon>Microsporidia</taxon>
        <taxon>Nosematidae</taxon>
        <taxon>Vairimorpha</taxon>
    </lineage>
</organism>
<dbReference type="VEuPathDB" id="MicrosporidiaDB:NAPIS_ORF01299"/>
<dbReference type="EMBL" id="KE647171">
    <property type="protein sequence ID" value="EQB61117.1"/>
    <property type="molecule type" value="Genomic_DNA"/>
</dbReference>
<accession>T0L0M7</accession>
<dbReference type="AlphaFoldDB" id="T0L0M7"/>
<keyword evidence="3" id="KW-1185">Reference proteome</keyword>
<gene>
    <name evidence="2" type="ORF">NAPIS_ORF01299</name>
</gene>
<sequence length="122" mass="14710">MFIFFITFIFKYVEASNILKAQFKSLKFYKKVLCCSTICKFEEYNFNDINQNILNTKLDDNKNNILAHELSTYKSFKEKELYVQIEQNISEDFKQQLEDLNQIACDFYMVSCYFEKMIKFSD</sequence>
<evidence type="ECO:0000313" key="2">
    <source>
        <dbReference type="EMBL" id="EQB61117.1"/>
    </source>
</evidence>
<dbReference type="HOGENOM" id="CLU_2027369_0_0_1"/>
<protein>
    <submittedName>
        <fullName evidence="2">Uncharacterized protein</fullName>
    </submittedName>
</protein>